<keyword evidence="3" id="KW-0227">DNA damage</keyword>
<name>A0A2T7FYJ5_9RHOB</name>
<dbReference type="EMBL" id="QCYG01000003">
    <property type="protein sequence ID" value="PVA07237.1"/>
    <property type="molecule type" value="Genomic_DNA"/>
</dbReference>
<comment type="subunit">
    <text evidence="1">Monomer.</text>
</comment>
<dbReference type="SUPFAM" id="SSF56672">
    <property type="entry name" value="DNA/RNA polymerases"/>
    <property type="match status" value="1"/>
</dbReference>
<sequence length="510" mass="56728">MTGRRIVSIVLPHLAMERWQRVMERNGSAPPDEVPLVLAREGHHGPVIHAANRTARLAGIQTGARVVDMRALCPELKVEYADIAGDRHALDRLVLWARRWCPWTVRDGDDGLILDTTGSDHLMGGEAAMLIEMETQLSRLGLSAGLAVAPTWGAAWALARFGPVRSICAADEVSWKLGALPVPALRLDGETVLLLRRLGLKTVGDVIDVPRLSLTRRFVKAPLQANPVLRLDQMLGKTAEPVASVDAKPRIHVQTQLPEPIFDPTAHLPDLCADLCDRLTQTGQGCRSLLLTVYKTDGDVSTVEVATSAPTRDADHLLGLFRDKVERINPGFGFDLITLTAGGVEPLELVQNAFDGNSDEALHLSRLIDRLSARFGPRAVTRPLLRESHVPERAEARGTALTTLERPTVEVRTDRPIRLFDHPEEVRVLYAVPEGPPAQFVWRKQTLRVARYAGPERIAPEWWTDRPGTRLRDYFKVEDQFGRRIWLYREGLHEDGRGGDPRWFVHGCFG</sequence>
<dbReference type="InterPro" id="IPR050356">
    <property type="entry name" value="SulA_CellDiv_inhibitor"/>
</dbReference>
<dbReference type="GO" id="GO:0006281">
    <property type="term" value="P:DNA repair"/>
    <property type="evidence" value="ECO:0007669"/>
    <property type="project" value="InterPro"/>
</dbReference>
<dbReference type="InterPro" id="IPR017961">
    <property type="entry name" value="DNA_pol_Y-fam_little_finger"/>
</dbReference>
<feature type="domain" description="DNA polymerase Y-family little finger" evidence="7">
    <location>
        <begin position="253"/>
        <end position="351"/>
    </location>
</feature>
<gene>
    <name evidence="8" type="ORF">DC363_05150</name>
</gene>
<evidence type="ECO:0000256" key="2">
    <source>
        <dbReference type="ARBA" id="ARBA00012417"/>
    </source>
</evidence>
<organism evidence="8 9">
    <name type="scientific">Thalassorhabdomicrobium marinisediminis</name>
    <dbReference type="NCBI Taxonomy" id="2170577"/>
    <lineage>
        <taxon>Bacteria</taxon>
        <taxon>Pseudomonadati</taxon>
        <taxon>Pseudomonadota</taxon>
        <taxon>Alphaproteobacteria</taxon>
        <taxon>Rhodobacterales</taxon>
        <taxon>Paracoccaceae</taxon>
        <taxon>Thalassorhabdomicrobium</taxon>
    </lineage>
</organism>
<evidence type="ECO:0000313" key="8">
    <source>
        <dbReference type="EMBL" id="PVA07237.1"/>
    </source>
</evidence>
<evidence type="ECO:0000256" key="1">
    <source>
        <dbReference type="ARBA" id="ARBA00011245"/>
    </source>
</evidence>
<dbReference type="CDD" id="cd03468">
    <property type="entry name" value="PolY_like"/>
    <property type="match status" value="1"/>
</dbReference>
<dbReference type="InterPro" id="IPR043502">
    <property type="entry name" value="DNA/RNA_pol_sf"/>
</dbReference>
<keyword evidence="9" id="KW-1185">Reference proteome</keyword>
<feature type="domain" description="UmuC" evidence="6">
    <location>
        <begin position="34"/>
        <end position="157"/>
    </location>
</feature>
<evidence type="ECO:0000256" key="5">
    <source>
        <dbReference type="ARBA" id="ARBA00049244"/>
    </source>
</evidence>
<comment type="catalytic activity">
    <reaction evidence="5">
        <text>DNA(n) + a 2'-deoxyribonucleoside 5'-triphosphate = DNA(n+1) + diphosphate</text>
        <dbReference type="Rhea" id="RHEA:22508"/>
        <dbReference type="Rhea" id="RHEA-COMP:17339"/>
        <dbReference type="Rhea" id="RHEA-COMP:17340"/>
        <dbReference type="ChEBI" id="CHEBI:33019"/>
        <dbReference type="ChEBI" id="CHEBI:61560"/>
        <dbReference type="ChEBI" id="CHEBI:173112"/>
        <dbReference type="EC" id="2.7.7.7"/>
    </reaction>
</comment>
<dbReference type="Proteomes" id="UP000244817">
    <property type="component" value="Unassembled WGS sequence"/>
</dbReference>
<reference evidence="8 9" key="1">
    <citation type="submission" date="2018-04" db="EMBL/GenBank/DDBJ databases">
        <title>Pelagivirga bohaiensis gen. nov., sp. nov., a bacterium isolated from the Bohai Sea.</title>
        <authorList>
            <person name="Ji X."/>
        </authorList>
    </citation>
    <scope>NUCLEOTIDE SEQUENCE [LARGE SCALE GENOMIC DNA]</scope>
    <source>
        <strain evidence="8 9">BH-SD16</strain>
    </source>
</reference>
<comment type="caution">
    <text evidence="8">The sequence shown here is derived from an EMBL/GenBank/DDBJ whole genome shotgun (WGS) entry which is preliminary data.</text>
</comment>
<evidence type="ECO:0000259" key="6">
    <source>
        <dbReference type="Pfam" id="PF00817"/>
    </source>
</evidence>
<dbReference type="Pfam" id="PF11799">
    <property type="entry name" value="IMS_C"/>
    <property type="match status" value="1"/>
</dbReference>
<evidence type="ECO:0000313" key="9">
    <source>
        <dbReference type="Proteomes" id="UP000244817"/>
    </source>
</evidence>
<dbReference type="OrthoDB" id="9788640at2"/>
<dbReference type="Pfam" id="PF00817">
    <property type="entry name" value="IMS"/>
    <property type="match status" value="1"/>
</dbReference>
<proteinExistence type="predicted"/>
<dbReference type="PANTHER" id="PTHR35369">
    <property type="entry name" value="BLR3025 PROTEIN-RELATED"/>
    <property type="match status" value="1"/>
</dbReference>
<evidence type="ECO:0000259" key="7">
    <source>
        <dbReference type="Pfam" id="PF11799"/>
    </source>
</evidence>
<evidence type="ECO:0000256" key="4">
    <source>
        <dbReference type="ARBA" id="ARBA00025589"/>
    </source>
</evidence>
<dbReference type="InterPro" id="IPR001126">
    <property type="entry name" value="UmuC"/>
</dbReference>
<evidence type="ECO:0000256" key="3">
    <source>
        <dbReference type="ARBA" id="ARBA00022763"/>
    </source>
</evidence>
<protein>
    <recommendedName>
        <fullName evidence="2">DNA-directed DNA polymerase</fullName>
        <ecNumber evidence="2">2.7.7.7</ecNumber>
    </recommendedName>
</protein>
<accession>A0A2T7FYJ5</accession>
<comment type="function">
    <text evidence="4">Poorly processive, error-prone DNA polymerase involved in untargeted mutagenesis. Copies undamaged DNA at stalled replication forks, which arise in vivo from mismatched or misaligned primer ends. These misaligned primers can be extended by PolIV. Exhibits no 3'-5' exonuclease (proofreading) activity. May be involved in translesional synthesis, in conjunction with the beta clamp from PolIII.</text>
</comment>
<dbReference type="EC" id="2.7.7.7" evidence="2"/>
<dbReference type="GO" id="GO:0003684">
    <property type="term" value="F:damaged DNA binding"/>
    <property type="evidence" value="ECO:0007669"/>
    <property type="project" value="InterPro"/>
</dbReference>
<dbReference type="PANTHER" id="PTHR35369:SF2">
    <property type="entry name" value="BLR3025 PROTEIN"/>
    <property type="match status" value="1"/>
</dbReference>
<dbReference type="AlphaFoldDB" id="A0A2T7FYJ5"/>